<feature type="domain" description="Aspartate/glutamate/uridylate kinase" evidence="10">
    <location>
        <begin position="3"/>
        <end position="253"/>
    </location>
</feature>
<evidence type="ECO:0000256" key="4">
    <source>
        <dbReference type="ARBA" id="ARBA00022679"/>
    </source>
</evidence>
<feature type="binding site" evidence="9">
    <location>
        <position position="64"/>
    </location>
    <ligand>
        <name>substrate</name>
    </ligand>
</feature>
<dbReference type="RefSeq" id="WP_224196182.1">
    <property type="nucleotide sequence ID" value="NZ_JAIRAU010000047.1"/>
</dbReference>
<dbReference type="Gene3D" id="3.40.1160.10">
    <property type="entry name" value="Acetylglutamate kinase-like"/>
    <property type="match status" value="1"/>
</dbReference>
<dbReference type="PANTHER" id="PTHR23342">
    <property type="entry name" value="N-ACETYLGLUTAMATE SYNTHASE"/>
    <property type="match status" value="1"/>
</dbReference>
<keyword evidence="6 9" id="KW-0418">Kinase</keyword>
<reference evidence="11" key="1">
    <citation type="submission" date="2021-08" db="EMBL/GenBank/DDBJ databases">
        <authorList>
            <person name="Stevens D.C."/>
        </authorList>
    </citation>
    <scope>NUCLEOTIDE SEQUENCE</scope>
    <source>
        <strain evidence="11">DSM 53165</strain>
    </source>
</reference>
<comment type="subcellular location">
    <subcellularLocation>
        <location evidence="9">Cytoplasm</location>
    </subcellularLocation>
</comment>
<comment type="similarity">
    <text evidence="9">Belongs to the acetylglutamate kinase family. ArgB subfamily.</text>
</comment>
<keyword evidence="2 9" id="KW-0055">Arginine biosynthesis</keyword>
<keyword evidence="3 9" id="KW-0028">Amino-acid biosynthesis</keyword>
<evidence type="ECO:0000259" key="10">
    <source>
        <dbReference type="Pfam" id="PF00696"/>
    </source>
</evidence>
<comment type="function">
    <text evidence="9">Catalyzes the ATP-dependent phosphorylation of N-acetyl-L-glutamate.</text>
</comment>
<keyword evidence="9" id="KW-0963">Cytoplasm</keyword>
<name>A0ABS7U284_9BACT</name>
<dbReference type="SUPFAM" id="SSF53633">
    <property type="entry name" value="Carbamate kinase-like"/>
    <property type="match status" value="1"/>
</dbReference>
<dbReference type="InterPro" id="IPR037528">
    <property type="entry name" value="ArgB"/>
</dbReference>
<organism evidence="11 12">
    <name type="scientific">Nannocystis pusilla</name>
    <dbReference type="NCBI Taxonomy" id="889268"/>
    <lineage>
        <taxon>Bacteria</taxon>
        <taxon>Pseudomonadati</taxon>
        <taxon>Myxococcota</taxon>
        <taxon>Polyangia</taxon>
        <taxon>Nannocystales</taxon>
        <taxon>Nannocystaceae</taxon>
        <taxon>Nannocystis</taxon>
    </lineage>
</organism>
<keyword evidence="4 9" id="KW-0808">Transferase</keyword>
<protein>
    <recommendedName>
        <fullName evidence="9">Acetylglutamate kinase</fullName>
        <ecNumber evidence="9">2.7.2.8</ecNumber>
    </recommendedName>
    <alternativeName>
        <fullName evidence="9">N-acetyl-L-glutamate 5-phosphotransferase</fullName>
    </alternativeName>
    <alternativeName>
        <fullName evidence="9">NAG kinase</fullName>
        <shortName evidence="9">NAGK</shortName>
    </alternativeName>
</protein>
<dbReference type="InterPro" id="IPR004662">
    <property type="entry name" value="AcgluKinase_fam"/>
</dbReference>
<feature type="site" description="Transition state stabilizer" evidence="9">
    <location>
        <position position="7"/>
    </location>
</feature>
<keyword evidence="5 9" id="KW-0547">Nucleotide-binding</keyword>
<dbReference type="Pfam" id="PF00696">
    <property type="entry name" value="AA_kinase"/>
    <property type="match status" value="1"/>
</dbReference>
<dbReference type="Proteomes" id="UP001139031">
    <property type="component" value="Unassembled WGS sequence"/>
</dbReference>
<dbReference type="PIRSF" id="PIRSF000728">
    <property type="entry name" value="NAGK"/>
    <property type="match status" value="1"/>
</dbReference>
<dbReference type="PANTHER" id="PTHR23342:SF0">
    <property type="entry name" value="N-ACETYLGLUTAMATE SYNTHASE, MITOCHONDRIAL"/>
    <property type="match status" value="1"/>
</dbReference>
<evidence type="ECO:0000313" key="12">
    <source>
        <dbReference type="Proteomes" id="UP001139031"/>
    </source>
</evidence>
<evidence type="ECO:0000256" key="6">
    <source>
        <dbReference type="ARBA" id="ARBA00022777"/>
    </source>
</evidence>
<comment type="pathway">
    <text evidence="1 9">Amino-acid biosynthesis; L-arginine biosynthesis; N(2)-acetyl-L-ornithine from L-glutamate: step 2/4.</text>
</comment>
<dbReference type="GO" id="GO:0003991">
    <property type="term" value="F:acetylglutamate kinase activity"/>
    <property type="evidence" value="ECO:0007669"/>
    <property type="project" value="UniProtKB-EC"/>
</dbReference>
<dbReference type="CDD" id="cd04238">
    <property type="entry name" value="AAK_NAGK-like"/>
    <property type="match status" value="1"/>
</dbReference>
<dbReference type="InterPro" id="IPR001048">
    <property type="entry name" value="Asp/Glu/Uridylate_kinase"/>
</dbReference>
<dbReference type="NCBIfam" id="TIGR00761">
    <property type="entry name" value="argB"/>
    <property type="match status" value="1"/>
</dbReference>
<accession>A0ABS7U284</accession>
<feature type="binding site" evidence="9">
    <location>
        <position position="173"/>
    </location>
    <ligand>
        <name>substrate</name>
    </ligand>
</feature>
<dbReference type="EMBL" id="JAIRAU010000047">
    <property type="protein sequence ID" value="MBZ5714460.1"/>
    <property type="molecule type" value="Genomic_DNA"/>
</dbReference>
<dbReference type="InterPro" id="IPR036393">
    <property type="entry name" value="AceGlu_kinase-like_sf"/>
</dbReference>
<evidence type="ECO:0000313" key="11">
    <source>
        <dbReference type="EMBL" id="MBZ5714460.1"/>
    </source>
</evidence>
<evidence type="ECO:0000256" key="7">
    <source>
        <dbReference type="ARBA" id="ARBA00022840"/>
    </source>
</evidence>
<evidence type="ECO:0000256" key="5">
    <source>
        <dbReference type="ARBA" id="ARBA00022741"/>
    </source>
</evidence>
<proteinExistence type="inferred from homology"/>
<evidence type="ECO:0000256" key="8">
    <source>
        <dbReference type="ARBA" id="ARBA00048141"/>
    </source>
</evidence>
<evidence type="ECO:0000256" key="2">
    <source>
        <dbReference type="ARBA" id="ARBA00022571"/>
    </source>
</evidence>
<sequence>MTTAVLKFGGEVIADAPALAAVLADVARLSAAGWKFAICHGGGPQANALQERLGLQPVKVGGRRVTDEATLQVMKYVLAGELSVDVVAAALAAGVGGALGISGVSAGLVSARRRPPARVSGGGEELVDFGLVGDVVEIRTALIEHLWAGGYTPVINTLGVGLATAGLACPVYNINADTVSSAIAGALKVDHLFLMTGVPGVLRDKDDPSTRIARLSAAEARGAIEKKVIVGGMIPKVEEALANLALGIGAVHILGANAGALQAEAAGPGSVGTVLVA</sequence>
<gene>
    <name evidence="9 11" type="primary">argB</name>
    <name evidence="11" type="ORF">K7C98_34950</name>
</gene>
<evidence type="ECO:0000256" key="1">
    <source>
        <dbReference type="ARBA" id="ARBA00004828"/>
    </source>
</evidence>
<keyword evidence="7 9" id="KW-0067">ATP-binding</keyword>
<feature type="site" description="Transition state stabilizer" evidence="9">
    <location>
        <position position="236"/>
    </location>
</feature>
<evidence type="ECO:0000256" key="9">
    <source>
        <dbReference type="HAMAP-Rule" id="MF_00082"/>
    </source>
</evidence>
<feature type="binding site" evidence="9">
    <location>
        <begin position="42"/>
        <end position="43"/>
    </location>
    <ligand>
        <name>substrate</name>
    </ligand>
</feature>
<comment type="caution">
    <text evidence="11">The sequence shown here is derived from an EMBL/GenBank/DDBJ whole genome shotgun (WGS) entry which is preliminary data.</text>
</comment>
<comment type="catalytic activity">
    <reaction evidence="8 9">
        <text>N-acetyl-L-glutamate + ATP = N-acetyl-L-glutamyl 5-phosphate + ADP</text>
        <dbReference type="Rhea" id="RHEA:14629"/>
        <dbReference type="ChEBI" id="CHEBI:30616"/>
        <dbReference type="ChEBI" id="CHEBI:44337"/>
        <dbReference type="ChEBI" id="CHEBI:57936"/>
        <dbReference type="ChEBI" id="CHEBI:456216"/>
        <dbReference type="EC" id="2.7.2.8"/>
    </reaction>
</comment>
<keyword evidence="12" id="KW-1185">Reference proteome</keyword>
<dbReference type="EC" id="2.7.2.8" evidence="9"/>
<evidence type="ECO:0000256" key="3">
    <source>
        <dbReference type="ARBA" id="ARBA00022605"/>
    </source>
</evidence>
<dbReference type="HAMAP" id="MF_00082">
    <property type="entry name" value="ArgB"/>
    <property type="match status" value="1"/>
</dbReference>